<feature type="transmembrane region" description="Helical" evidence="1">
    <location>
        <begin position="175"/>
        <end position="201"/>
    </location>
</feature>
<organism evidence="2 3">
    <name type="scientific">Clostridium oryzae</name>
    <dbReference type="NCBI Taxonomy" id="1450648"/>
    <lineage>
        <taxon>Bacteria</taxon>
        <taxon>Bacillati</taxon>
        <taxon>Bacillota</taxon>
        <taxon>Clostridia</taxon>
        <taxon>Eubacteriales</taxon>
        <taxon>Clostridiaceae</taxon>
        <taxon>Clostridium</taxon>
    </lineage>
</organism>
<evidence type="ECO:0000313" key="2">
    <source>
        <dbReference type="EMBL" id="OPJ63993.1"/>
    </source>
</evidence>
<accession>A0A1V4IVS4</accession>
<reference evidence="2 3" key="1">
    <citation type="submission" date="2017-03" db="EMBL/GenBank/DDBJ databases">
        <title>Genome sequence of Clostridium oryzae DSM 28571.</title>
        <authorList>
            <person name="Poehlein A."/>
            <person name="Daniel R."/>
        </authorList>
    </citation>
    <scope>NUCLEOTIDE SEQUENCE [LARGE SCALE GENOMIC DNA]</scope>
    <source>
        <strain evidence="2 3">DSM 28571</strain>
    </source>
</reference>
<proteinExistence type="predicted"/>
<dbReference type="RefSeq" id="WP_079422300.1">
    <property type="nucleotide sequence ID" value="NZ_MZGV01000006.1"/>
</dbReference>
<protein>
    <submittedName>
        <fullName evidence="2">GtrA-like protein</fullName>
    </submittedName>
</protein>
<dbReference type="AlphaFoldDB" id="A0A1V4IVS4"/>
<feature type="transmembrane region" description="Helical" evidence="1">
    <location>
        <begin position="130"/>
        <end position="155"/>
    </location>
</feature>
<feature type="transmembrane region" description="Helical" evidence="1">
    <location>
        <begin position="31"/>
        <end position="52"/>
    </location>
</feature>
<dbReference type="OrthoDB" id="3078253at2"/>
<sequence>MSNKIGAEKNSNAIIGAWAKFKEKHPNTAQFLVFFILSNGITVLQMVLMPIFKDIFGHTSLVSTNFQVLKVGHNFDGSPYYVFNYAAGSISAGGGGGLAYFLAVQITMAIAQIINFFVQRNITFKSKSNIWKAAFWYVVAYIIISIGAAALQGLYKAPIYNLLMNTLKMGSVGETIADFITMIINCAISFWVFFPIFKVIFKDESQK</sequence>
<evidence type="ECO:0000313" key="3">
    <source>
        <dbReference type="Proteomes" id="UP000190080"/>
    </source>
</evidence>
<keyword evidence="1" id="KW-0812">Transmembrane</keyword>
<dbReference type="Proteomes" id="UP000190080">
    <property type="component" value="Unassembled WGS sequence"/>
</dbReference>
<comment type="caution">
    <text evidence="2">The sequence shown here is derived from an EMBL/GenBank/DDBJ whole genome shotgun (WGS) entry which is preliminary data.</text>
</comment>
<dbReference type="EMBL" id="MZGV01000006">
    <property type="protein sequence ID" value="OPJ63993.1"/>
    <property type="molecule type" value="Genomic_DNA"/>
</dbReference>
<keyword evidence="3" id="KW-1185">Reference proteome</keyword>
<keyword evidence="1" id="KW-0472">Membrane</keyword>
<gene>
    <name evidence="2" type="ORF">CLORY_08650</name>
</gene>
<keyword evidence="1" id="KW-1133">Transmembrane helix</keyword>
<dbReference type="STRING" id="1450648.CLORY_08650"/>
<name>A0A1V4IVS4_9CLOT</name>
<evidence type="ECO:0000256" key="1">
    <source>
        <dbReference type="SAM" id="Phobius"/>
    </source>
</evidence>